<feature type="compositionally biased region" description="Polar residues" evidence="7">
    <location>
        <begin position="160"/>
        <end position="169"/>
    </location>
</feature>
<name>A0A8B7WCF5_CASCN</name>
<dbReference type="InterPro" id="IPR039809">
    <property type="entry name" value="Chemokine_b/g/d"/>
</dbReference>
<dbReference type="RefSeq" id="XP_020041707.1">
    <property type="nucleotide sequence ID" value="XM_020186118.1"/>
</dbReference>
<accession>A0A8B7WCF5</accession>
<keyword evidence="4 6" id="KW-0964">Secreted</keyword>
<dbReference type="PRINTS" id="PR00437">
    <property type="entry name" value="SMALLCYTKCXC"/>
</dbReference>
<dbReference type="SUPFAM" id="SSF54117">
    <property type="entry name" value="Interleukin 8-like chemokines"/>
    <property type="match status" value="1"/>
</dbReference>
<dbReference type="Gene3D" id="2.40.50.40">
    <property type="match status" value="1"/>
</dbReference>
<proteinExistence type="inferred from homology"/>
<evidence type="ECO:0000256" key="4">
    <source>
        <dbReference type="ARBA" id="ARBA00022525"/>
    </source>
</evidence>
<dbReference type="GO" id="GO:0005615">
    <property type="term" value="C:extracellular space"/>
    <property type="evidence" value="ECO:0007669"/>
    <property type="project" value="UniProtKB-UniRule"/>
</dbReference>
<dbReference type="InterPro" id="IPR001811">
    <property type="entry name" value="Chemokine_IL8-like_dom"/>
</dbReference>
<feature type="region of interest" description="Disordered" evidence="7">
    <location>
        <begin position="140"/>
        <end position="169"/>
    </location>
</feature>
<dbReference type="CTD" id="10563"/>
<sequence length="169" mass="18802">MRLSVPASLFILLVCSLPPVHGVLEAYNTNLKCRCIQETSDFIPLSLIEWIQVIRPGNGCPNKEIIIWTKKKFPICLNPQTKWVQKVIQLLQREKCRQEKGGSPVSTFKGGWLRHLLRVGQSTGIRARLEVVGFPPTDMRDITAPNSGRAGCSGVKSGGTEEQNYCNTP</sequence>
<evidence type="ECO:0000256" key="7">
    <source>
        <dbReference type="SAM" id="MobiDB-lite"/>
    </source>
</evidence>
<keyword evidence="6" id="KW-0145">Chemotaxis</keyword>
<dbReference type="OrthoDB" id="9937393at2759"/>
<dbReference type="SMART" id="SM00199">
    <property type="entry name" value="SCY"/>
    <property type="match status" value="1"/>
</dbReference>
<reference evidence="9" key="1">
    <citation type="submission" date="2025-08" db="UniProtKB">
        <authorList>
            <consortium name="RefSeq"/>
        </authorList>
    </citation>
    <scope>IDENTIFICATION</scope>
    <source>
        <tissue evidence="9">Leukocyte</tissue>
    </source>
</reference>
<evidence type="ECO:0000313" key="9">
    <source>
        <dbReference type="RefSeq" id="XP_020041707.1"/>
    </source>
</evidence>
<dbReference type="InterPro" id="IPR033899">
    <property type="entry name" value="CXC_Chemokine_domain"/>
</dbReference>
<keyword evidence="5" id="KW-1015">Disulfide bond</keyword>
<protein>
    <recommendedName>
        <fullName evidence="6">C-X-C motif chemokine</fullName>
    </recommendedName>
</protein>
<comment type="similarity">
    <text evidence="2 6">Belongs to the intercrine alpha (chemokine CxC) family.</text>
</comment>
<dbReference type="KEGG" id="ccan:109700798"/>
<dbReference type="GO" id="GO:0006952">
    <property type="term" value="P:defense response"/>
    <property type="evidence" value="ECO:0007669"/>
    <property type="project" value="InterPro"/>
</dbReference>
<evidence type="ECO:0000256" key="1">
    <source>
        <dbReference type="ARBA" id="ARBA00004613"/>
    </source>
</evidence>
<dbReference type="AlphaFoldDB" id="A0A8B7WCF5"/>
<dbReference type="PANTHER" id="PTHR12015">
    <property type="entry name" value="SMALL INDUCIBLE CYTOKINE A"/>
    <property type="match status" value="1"/>
</dbReference>
<comment type="subcellular location">
    <subcellularLocation>
        <location evidence="1 6">Secreted</location>
    </subcellularLocation>
</comment>
<dbReference type="GO" id="GO:0006955">
    <property type="term" value="P:immune response"/>
    <property type="evidence" value="ECO:0007669"/>
    <property type="project" value="InterPro"/>
</dbReference>
<dbReference type="InterPro" id="IPR018048">
    <property type="entry name" value="Chemokine_CXC_CS"/>
</dbReference>
<dbReference type="CDD" id="cd00273">
    <property type="entry name" value="Chemokine_CXC"/>
    <property type="match status" value="1"/>
</dbReference>
<dbReference type="FunFam" id="2.40.50.40:FF:000004">
    <property type="entry name" value="C-X-C motif chemokine"/>
    <property type="match status" value="1"/>
</dbReference>
<dbReference type="PANTHER" id="PTHR12015:SF204">
    <property type="entry name" value="C-X-C MOTIF CHEMOKINE 13"/>
    <property type="match status" value="1"/>
</dbReference>
<dbReference type="Pfam" id="PF00048">
    <property type="entry name" value="IL8"/>
    <property type="match status" value="1"/>
</dbReference>
<feature type="chain" id="PRO_5034819795" description="C-X-C motif chemokine" evidence="6">
    <location>
        <begin position="23"/>
        <end position="169"/>
    </location>
</feature>
<feature type="signal peptide" evidence="6">
    <location>
        <begin position="1"/>
        <end position="22"/>
    </location>
</feature>
<evidence type="ECO:0000259" key="8">
    <source>
        <dbReference type="SMART" id="SM00199"/>
    </source>
</evidence>
<gene>
    <name evidence="9" type="primary">Cxcl13</name>
</gene>
<feature type="domain" description="Chemokine interleukin-8-like" evidence="8">
    <location>
        <begin position="30"/>
        <end position="91"/>
    </location>
</feature>
<keyword evidence="6" id="KW-0732">Signal</keyword>
<evidence type="ECO:0000256" key="5">
    <source>
        <dbReference type="ARBA" id="ARBA00023157"/>
    </source>
</evidence>
<keyword evidence="3 6" id="KW-0202">Cytokine</keyword>
<dbReference type="InterPro" id="IPR036048">
    <property type="entry name" value="Interleukin_8-like_sf"/>
</dbReference>
<evidence type="ECO:0000256" key="3">
    <source>
        <dbReference type="ARBA" id="ARBA00022514"/>
    </source>
</evidence>
<organism evidence="9">
    <name type="scientific">Castor canadensis</name>
    <name type="common">American beaver</name>
    <dbReference type="NCBI Taxonomy" id="51338"/>
    <lineage>
        <taxon>Eukaryota</taxon>
        <taxon>Metazoa</taxon>
        <taxon>Chordata</taxon>
        <taxon>Craniata</taxon>
        <taxon>Vertebrata</taxon>
        <taxon>Euteleostomi</taxon>
        <taxon>Mammalia</taxon>
        <taxon>Eutheria</taxon>
        <taxon>Euarchontoglires</taxon>
        <taxon>Glires</taxon>
        <taxon>Rodentia</taxon>
        <taxon>Castorimorpha</taxon>
        <taxon>Castoridae</taxon>
        <taxon>Castor</taxon>
    </lineage>
</organism>
<evidence type="ECO:0000256" key="2">
    <source>
        <dbReference type="ARBA" id="ARBA00010665"/>
    </source>
</evidence>
<dbReference type="InterPro" id="IPR001089">
    <property type="entry name" value="Chemokine_CXC"/>
</dbReference>
<dbReference type="PROSITE" id="PS00471">
    <property type="entry name" value="SMALL_CYTOKINES_CXC"/>
    <property type="match status" value="1"/>
</dbReference>
<dbReference type="GO" id="GO:0008009">
    <property type="term" value="F:chemokine activity"/>
    <property type="evidence" value="ECO:0007669"/>
    <property type="project" value="InterPro"/>
</dbReference>
<evidence type="ECO:0000256" key="6">
    <source>
        <dbReference type="RuleBase" id="RU361149"/>
    </source>
</evidence>